<feature type="non-terminal residue" evidence="1">
    <location>
        <position position="169"/>
    </location>
</feature>
<gene>
    <name evidence="1" type="ORF">DHETER_LOCUS14148</name>
</gene>
<dbReference type="Proteomes" id="UP000789702">
    <property type="component" value="Unassembled WGS sequence"/>
</dbReference>
<reference evidence="1" key="1">
    <citation type="submission" date="2021-06" db="EMBL/GenBank/DDBJ databases">
        <authorList>
            <person name="Kallberg Y."/>
            <person name="Tangrot J."/>
            <person name="Rosling A."/>
        </authorList>
    </citation>
    <scope>NUCLEOTIDE SEQUENCE</scope>
    <source>
        <strain evidence="1">IL203A</strain>
    </source>
</reference>
<feature type="non-terminal residue" evidence="1">
    <location>
        <position position="1"/>
    </location>
</feature>
<accession>A0ACA9Q9X1</accession>
<comment type="caution">
    <text evidence="1">The sequence shown here is derived from an EMBL/GenBank/DDBJ whole genome shotgun (WGS) entry which is preliminary data.</text>
</comment>
<name>A0ACA9Q9X1_9GLOM</name>
<sequence>VVVNTPTGNISTGALVTITWTITGAAPTIAGSLRIRNKATSEDTTIDETIDLSKLSKQWKVSVQPGQYLFVINDGSGEKFSGNFNVVNGVPLSDVPSDPTDGTPASPASPEPPSPASPATPAAGNSPTAAPSPAAKPPNSGAPNSNSSAISPSGSNPAKSTGPTTSATT</sequence>
<keyword evidence="2" id="KW-1185">Reference proteome</keyword>
<organism evidence="1 2">
    <name type="scientific">Dentiscutata heterogama</name>
    <dbReference type="NCBI Taxonomy" id="1316150"/>
    <lineage>
        <taxon>Eukaryota</taxon>
        <taxon>Fungi</taxon>
        <taxon>Fungi incertae sedis</taxon>
        <taxon>Mucoromycota</taxon>
        <taxon>Glomeromycotina</taxon>
        <taxon>Glomeromycetes</taxon>
        <taxon>Diversisporales</taxon>
        <taxon>Gigasporaceae</taxon>
        <taxon>Dentiscutata</taxon>
    </lineage>
</organism>
<proteinExistence type="predicted"/>
<evidence type="ECO:0000313" key="2">
    <source>
        <dbReference type="Proteomes" id="UP000789702"/>
    </source>
</evidence>
<evidence type="ECO:0000313" key="1">
    <source>
        <dbReference type="EMBL" id="CAG8742709.1"/>
    </source>
</evidence>
<protein>
    <submittedName>
        <fullName evidence="1">13926_t:CDS:1</fullName>
    </submittedName>
</protein>
<dbReference type="EMBL" id="CAJVPU010042012">
    <property type="protein sequence ID" value="CAG8742709.1"/>
    <property type="molecule type" value="Genomic_DNA"/>
</dbReference>